<evidence type="ECO:0000313" key="2">
    <source>
        <dbReference type="Proteomes" id="UP000320672"/>
    </source>
</evidence>
<dbReference type="Gene3D" id="3.90.550.10">
    <property type="entry name" value="Spore Coat Polysaccharide Biosynthesis Protein SpsA, Chain A"/>
    <property type="match status" value="1"/>
</dbReference>
<sequence>MTPKHQNRLPSLVCLVAKYWEPGTVKTRLGADVGMPVSAALHQRFVKHLTKRLGAGLPGHSDTPPPQVQQASCQNNESAAVKQIWAISPPDAVAKVQGEVPGWEIGPQGDGDLGERLQRLFQDHLACRSQDPVEQSRMLVIGGDCPDLPAATIAEALDQLRTVDAVLGPASDGGYYLLGLKGPWQDWMKRLFQEVPWSQPEVAEVTRDRLKAAGRRWHELPCRDDVDTLADLCRLVERLQANEVESLADGDPSSERELLNEIWDCLPVALRSLPALHKLAGC</sequence>
<accession>A0A517MLV0</accession>
<dbReference type="KEGG" id="rml:FF011L_46630"/>
<dbReference type="Pfam" id="PF09837">
    <property type="entry name" value="DUF2064"/>
    <property type="match status" value="1"/>
</dbReference>
<proteinExistence type="predicted"/>
<organism evidence="1 2">
    <name type="scientific">Roseimaritima multifibrata</name>
    <dbReference type="NCBI Taxonomy" id="1930274"/>
    <lineage>
        <taxon>Bacteria</taxon>
        <taxon>Pseudomonadati</taxon>
        <taxon>Planctomycetota</taxon>
        <taxon>Planctomycetia</taxon>
        <taxon>Pirellulales</taxon>
        <taxon>Pirellulaceae</taxon>
        <taxon>Roseimaritima</taxon>
    </lineage>
</organism>
<dbReference type="RefSeq" id="WP_145354088.1">
    <property type="nucleotide sequence ID" value="NZ_CP036262.1"/>
</dbReference>
<dbReference type="OrthoDB" id="9810303at2"/>
<evidence type="ECO:0008006" key="3">
    <source>
        <dbReference type="Google" id="ProtNLM"/>
    </source>
</evidence>
<dbReference type="InterPro" id="IPR018641">
    <property type="entry name" value="Trfase_1_rSAM/seldom-assoc"/>
</dbReference>
<gene>
    <name evidence="1" type="ORF">FF011L_46630</name>
</gene>
<evidence type="ECO:0000313" key="1">
    <source>
        <dbReference type="EMBL" id="QDS95862.1"/>
    </source>
</evidence>
<protein>
    <recommendedName>
        <fullName evidence="3">2-phospho-L-lactate guanylyltransferase</fullName>
    </recommendedName>
</protein>
<dbReference type="InterPro" id="IPR029044">
    <property type="entry name" value="Nucleotide-diphossugar_trans"/>
</dbReference>
<reference evidence="1 2" key="1">
    <citation type="submission" date="2019-02" db="EMBL/GenBank/DDBJ databases">
        <title>Deep-cultivation of Planctomycetes and their phenomic and genomic characterization uncovers novel biology.</title>
        <authorList>
            <person name="Wiegand S."/>
            <person name="Jogler M."/>
            <person name="Boedeker C."/>
            <person name="Pinto D."/>
            <person name="Vollmers J."/>
            <person name="Rivas-Marin E."/>
            <person name="Kohn T."/>
            <person name="Peeters S.H."/>
            <person name="Heuer A."/>
            <person name="Rast P."/>
            <person name="Oberbeckmann S."/>
            <person name="Bunk B."/>
            <person name="Jeske O."/>
            <person name="Meyerdierks A."/>
            <person name="Storesund J.E."/>
            <person name="Kallscheuer N."/>
            <person name="Luecker S."/>
            <person name="Lage O.M."/>
            <person name="Pohl T."/>
            <person name="Merkel B.J."/>
            <person name="Hornburger P."/>
            <person name="Mueller R.-W."/>
            <person name="Bruemmer F."/>
            <person name="Labrenz M."/>
            <person name="Spormann A.M."/>
            <person name="Op den Camp H."/>
            <person name="Overmann J."/>
            <person name="Amann R."/>
            <person name="Jetten M.S.M."/>
            <person name="Mascher T."/>
            <person name="Medema M.H."/>
            <person name="Devos D.P."/>
            <person name="Kaster A.-K."/>
            <person name="Ovreas L."/>
            <person name="Rohde M."/>
            <person name="Galperin M.Y."/>
            <person name="Jogler C."/>
        </authorList>
    </citation>
    <scope>NUCLEOTIDE SEQUENCE [LARGE SCALE GENOMIC DNA]</scope>
    <source>
        <strain evidence="1 2">FF011L</strain>
    </source>
</reference>
<name>A0A517MLV0_9BACT</name>
<dbReference type="EMBL" id="CP036262">
    <property type="protein sequence ID" value="QDS95862.1"/>
    <property type="molecule type" value="Genomic_DNA"/>
</dbReference>
<dbReference type="PANTHER" id="PTHR36529:SF1">
    <property type="entry name" value="GLYCOSYLTRANSFERASE"/>
    <property type="match status" value="1"/>
</dbReference>
<dbReference type="NCBIfam" id="TIGR04282">
    <property type="entry name" value="glyco_like_cofC"/>
    <property type="match status" value="1"/>
</dbReference>
<dbReference type="AlphaFoldDB" id="A0A517MLV0"/>
<dbReference type="PANTHER" id="PTHR36529">
    <property type="entry name" value="SLL1095 PROTEIN"/>
    <property type="match status" value="1"/>
</dbReference>
<keyword evidence="2" id="KW-1185">Reference proteome</keyword>
<dbReference type="SUPFAM" id="SSF53448">
    <property type="entry name" value="Nucleotide-diphospho-sugar transferases"/>
    <property type="match status" value="1"/>
</dbReference>
<dbReference type="Proteomes" id="UP000320672">
    <property type="component" value="Chromosome"/>
</dbReference>